<name>A0A0D1V7L6_ANEMI</name>
<evidence type="ECO:0000313" key="2">
    <source>
        <dbReference type="EMBL" id="KON96653.1"/>
    </source>
</evidence>
<feature type="transmembrane region" description="Helical" evidence="1">
    <location>
        <begin position="151"/>
        <end position="179"/>
    </location>
</feature>
<keyword evidence="4" id="KW-1185">Reference proteome</keyword>
<keyword evidence="1" id="KW-0472">Membrane</keyword>
<feature type="transmembrane region" description="Helical" evidence="1">
    <location>
        <begin position="108"/>
        <end position="130"/>
    </location>
</feature>
<keyword evidence="1" id="KW-0812">Transmembrane</keyword>
<dbReference type="PANTHER" id="PTHR37305:SF1">
    <property type="entry name" value="MEMBRANE PROTEIN"/>
    <property type="match status" value="1"/>
</dbReference>
<reference evidence="2 4" key="1">
    <citation type="submission" date="2015-07" db="EMBL/GenBank/DDBJ databases">
        <title>Fjat-14205 dsm 2895.</title>
        <authorList>
            <person name="Liu B."/>
            <person name="Wang J."/>
            <person name="Zhu Y."/>
            <person name="Liu G."/>
            <person name="Chen Q."/>
            <person name="Chen Z."/>
            <person name="Lan J."/>
            <person name="Che J."/>
            <person name="Ge C."/>
            <person name="Shi H."/>
            <person name="Pan Z."/>
            <person name="Liu X."/>
        </authorList>
    </citation>
    <scope>NUCLEOTIDE SEQUENCE [LARGE SCALE GENOMIC DNA]</scope>
    <source>
        <strain evidence="2 4">DSM 2895</strain>
    </source>
</reference>
<dbReference type="GeneID" id="42306561"/>
<dbReference type="EMBL" id="FNED01000030">
    <property type="protein sequence ID" value="SDJ84522.1"/>
    <property type="molecule type" value="Genomic_DNA"/>
</dbReference>
<dbReference type="EMBL" id="LGUG01000004">
    <property type="protein sequence ID" value="KON96653.1"/>
    <property type="molecule type" value="Genomic_DNA"/>
</dbReference>
<dbReference type="AlphaFoldDB" id="A0A0D1V7L6"/>
<dbReference type="Proteomes" id="UP000037269">
    <property type="component" value="Unassembled WGS sequence"/>
</dbReference>
<gene>
    <name evidence="2" type="ORF">AF333_15390</name>
    <name evidence="3" type="ORF">SAMN04487909_13010</name>
</gene>
<dbReference type="Pfam" id="PF12679">
    <property type="entry name" value="ABC2_membrane_2"/>
    <property type="match status" value="1"/>
</dbReference>
<dbReference type="RefSeq" id="WP_043066415.1">
    <property type="nucleotide sequence ID" value="NZ_BJOA01000118.1"/>
</dbReference>
<feature type="transmembrane region" description="Helical" evidence="1">
    <location>
        <begin position="281"/>
        <end position="305"/>
    </location>
</feature>
<dbReference type="GO" id="GO:0005886">
    <property type="term" value="C:plasma membrane"/>
    <property type="evidence" value="ECO:0007669"/>
    <property type="project" value="UniProtKB-SubCell"/>
</dbReference>
<evidence type="ECO:0000256" key="1">
    <source>
        <dbReference type="SAM" id="Phobius"/>
    </source>
</evidence>
<accession>A0A0D1V7L6</accession>
<dbReference type="PATRIC" id="fig|47500.8.peg.412"/>
<proteinExistence type="predicted"/>
<evidence type="ECO:0000313" key="5">
    <source>
        <dbReference type="Proteomes" id="UP000182836"/>
    </source>
</evidence>
<feature type="transmembrane region" description="Helical" evidence="1">
    <location>
        <begin position="199"/>
        <end position="223"/>
    </location>
</feature>
<dbReference type="Proteomes" id="UP000182836">
    <property type="component" value="Unassembled WGS sequence"/>
</dbReference>
<sequence>MISFIRNENMKIYKRKRTWVMIAIVLLYVLVQIVNLKAAGSGTTSDNWRAQLEQENVQFSKEAANPDALKIEIKQAEKRTMLNQYYLDQNIPPSTNAWSFVVSQVRNIIFTTSLISVIIAGEIVSAEFVSGTIKLLLTRSASRTKIYLSKYIAAILFGLSLSAASILVSILLGGFVFGFDGLVDSYFYVKDQAVREVPTLQALLAGYVLNIPFLLITITLTFMISAAFRSTTFSIVISLLVSMTGFSIAIAMDGWAWTKYFVFSHTDLTPFLYGNPSVDGLTLGFSLIFIVLHLAVMHLISYPLFVKCDVS</sequence>
<evidence type="ECO:0000313" key="4">
    <source>
        <dbReference type="Proteomes" id="UP000037269"/>
    </source>
</evidence>
<dbReference type="PANTHER" id="PTHR37305">
    <property type="entry name" value="INTEGRAL MEMBRANE PROTEIN-RELATED"/>
    <property type="match status" value="1"/>
</dbReference>
<dbReference type="STRING" id="47500.AF333_15390"/>
<evidence type="ECO:0000313" key="3">
    <source>
        <dbReference type="EMBL" id="SDJ84522.1"/>
    </source>
</evidence>
<reference evidence="3 5" key="2">
    <citation type="submission" date="2016-10" db="EMBL/GenBank/DDBJ databases">
        <authorList>
            <person name="de Groot N.N."/>
        </authorList>
    </citation>
    <scope>NUCLEOTIDE SEQUENCE [LARGE SCALE GENOMIC DNA]</scope>
    <source>
        <strain evidence="3 5">DSM 2895</strain>
    </source>
</reference>
<dbReference type="OrthoDB" id="8613028at2"/>
<feature type="transmembrane region" description="Helical" evidence="1">
    <location>
        <begin position="235"/>
        <end position="257"/>
    </location>
</feature>
<protein>
    <submittedName>
        <fullName evidence="3">ABC-2 type transport system permease protein</fullName>
    </submittedName>
</protein>
<organism evidence="2 4">
    <name type="scientific">Aneurinibacillus migulanus</name>
    <name type="common">Bacillus migulanus</name>
    <dbReference type="NCBI Taxonomy" id="47500"/>
    <lineage>
        <taxon>Bacteria</taxon>
        <taxon>Bacillati</taxon>
        <taxon>Bacillota</taxon>
        <taxon>Bacilli</taxon>
        <taxon>Bacillales</taxon>
        <taxon>Paenibacillaceae</taxon>
        <taxon>Aneurinibacillus group</taxon>
        <taxon>Aneurinibacillus</taxon>
    </lineage>
</organism>
<dbReference type="GO" id="GO:0140359">
    <property type="term" value="F:ABC-type transporter activity"/>
    <property type="evidence" value="ECO:0007669"/>
    <property type="project" value="InterPro"/>
</dbReference>
<keyword evidence="1" id="KW-1133">Transmembrane helix</keyword>
<feature type="transmembrane region" description="Helical" evidence="1">
    <location>
        <begin position="20"/>
        <end position="39"/>
    </location>
</feature>